<dbReference type="InterPro" id="IPR012902">
    <property type="entry name" value="N_methyl_site"/>
</dbReference>
<organism evidence="13 14">
    <name type="scientific">Alteromonas hispanica</name>
    <dbReference type="NCBI Taxonomy" id="315421"/>
    <lineage>
        <taxon>Bacteria</taxon>
        <taxon>Pseudomonadati</taxon>
        <taxon>Pseudomonadota</taxon>
        <taxon>Gammaproteobacteria</taxon>
        <taxon>Alteromonadales</taxon>
        <taxon>Alteromonadaceae</taxon>
        <taxon>Alteromonas/Salinimonas group</taxon>
        <taxon>Alteromonas</taxon>
    </lineage>
</organism>
<comment type="similarity">
    <text evidence="9">Belongs to the GSP H family.</text>
</comment>
<dbReference type="GO" id="GO:0015627">
    <property type="term" value="C:type II protein secretion system complex"/>
    <property type="evidence" value="ECO:0007669"/>
    <property type="project" value="InterPro"/>
</dbReference>
<feature type="domain" description="General secretion pathway GspH" evidence="12">
    <location>
        <begin position="50"/>
        <end position="154"/>
    </location>
</feature>
<gene>
    <name evidence="13" type="ORF">GTW09_15830</name>
</gene>
<dbReference type="PROSITE" id="PS00409">
    <property type="entry name" value="PROKAR_NTER_METHYL"/>
    <property type="match status" value="1"/>
</dbReference>
<dbReference type="Pfam" id="PF12019">
    <property type="entry name" value="GspH"/>
    <property type="match status" value="1"/>
</dbReference>
<sequence length="166" mass="17420">MLKSQRGISLLELMIAVVIIGIVLSVGAPAVNNVQQNLSLSGATKNSYFLFQQARSHAVRLSSDVVVDISDGSSWCIGVTELANCDCNTAASCTVDGVEYALSSDDFPGTIMENALFGDDDQATFDGTRGLTLNSAGSFELTHGSITTPVNLNTVGLSTSPKLRQT</sequence>
<evidence type="ECO:0000313" key="14">
    <source>
        <dbReference type="Proteomes" id="UP000478837"/>
    </source>
</evidence>
<evidence type="ECO:0000256" key="11">
    <source>
        <dbReference type="SAM" id="Phobius"/>
    </source>
</evidence>
<evidence type="ECO:0000259" key="12">
    <source>
        <dbReference type="Pfam" id="PF12019"/>
    </source>
</evidence>
<dbReference type="NCBIfam" id="TIGR02532">
    <property type="entry name" value="IV_pilin_GFxxxE"/>
    <property type="match status" value="1"/>
</dbReference>
<proteinExistence type="inferred from homology"/>
<evidence type="ECO:0000256" key="3">
    <source>
        <dbReference type="ARBA" id="ARBA00022475"/>
    </source>
</evidence>
<dbReference type="InterPro" id="IPR022346">
    <property type="entry name" value="T2SS_GspH"/>
</dbReference>
<protein>
    <recommendedName>
        <fullName evidence="2">Type II secretion system protein H</fullName>
    </recommendedName>
    <alternativeName>
        <fullName evidence="10">General secretion pathway protein H</fullName>
    </alternativeName>
</protein>
<evidence type="ECO:0000256" key="8">
    <source>
        <dbReference type="ARBA" id="ARBA00023136"/>
    </source>
</evidence>
<dbReference type="InterPro" id="IPR045584">
    <property type="entry name" value="Pilin-like"/>
</dbReference>
<evidence type="ECO:0000256" key="4">
    <source>
        <dbReference type="ARBA" id="ARBA00022481"/>
    </source>
</evidence>
<feature type="transmembrane region" description="Helical" evidence="11">
    <location>
        <begin position="7"/>
        <end position="31"/>
    </location>
</feature>
<evidence type="ECO:0000256" key="10">
    <source>
        <dbReference type="ARBA" id="ARBA00030775"/>
    </source>
</evidence>
<keyword evidence="5" id="KW-0997">Cell inner membrane</keyword>
<dbReference type="Proteomes" id="UP000478837">
    <property type="component" value="Unassembled WGS sequence"/>
</dbReference>
<reference evidence="13 14" key="1">
    <citation type="submission" date="2020-01" db="EMBL/GenBank/DDBJ databases">
        <title>Genomes of bacteria type strains.</title>
        <authorList>
            <person name="Chen J."/>
            <person name="Zhu S."/>
            <person name="Yang J."/>
        </authorList>
    </citation>
    <scope>NUCLEOTIDE SEQUENCE [LARGE SCALE GENOMIC DNA]</scope>
    <source>
        <strain evidence="13 14">LMG 22958</strain>
    </source>
</reference>
<dbReference type="RefSeq" id="WP_163112651.1">
    <property type="nucleotide sequence ID" value="NZ_JAAAWP010000012.1"/>
</dbReference>
<evidence type="ECO:0000256" key="7">
    <source>
        <dbReference type="ARBA" id="ARBA00022989"/>
    </source>
</evidence>
<dbReference type="SUPFAM" id="SSF54523">
    <property type="entry name" value="Pili subunits"/>
    <property type="match status" value="1"/>
</dbReference>
<evidence type="ECO:0000256" key="1">
    <source>
        <dbReference type="ARBA" id="ARBA00004377"/>
    </source>
</evidence>
<dbReference type="Pfam" id="PF07963">
    <property type="entry name" value="N_methyl"/>
    <property type="match status" value="1"/>
</dbReference>
<dbReference type="GO" id="GO:0005886">
    <property type="term" value="C:plasma membrane"/>
    <property type="evidence" value="ECO:0007669"/>
    <property type="project" value="UniProtKB-SubCell"/>
</dbReference>
<accession>A0A6L9MZ68</accession>
<keyword evidence="4" id="KW-0488">Methylation</keyword>
<dbReference type="GO" id="GO:0015628">
    <property type="term" value="P:protein secretion by the type II secretion system"/>
    <property type="evidence" value="ECO:0007669"/>
    <property type="project" value="InterPro"/>
</dbReference>
<evidence type="ECO:0000256" key="5">
    <source>
        <dbReference type="ARBA" id="ARBA00022519"/>
    </source>
</evidence>
<keyword evidence="8 11" id="KW-0472">Membrane</keyword>
<dbReference type="EMBL" id="JAAAWP010000012">
    <property type="protein sequence ID" value="NDW22990.1"/>
    <property type="molecule type" value="Genomic_DNA"/>
</dbReference>
<keyword evidence="6 11" id="KW-0812">Transmembrane</keyword>
<name>A0A6L9MZ68_9ALTE</name>
<evidence type="ECO:0000256" key="9">
    <source>
        <dbReference type="ARBA" id="ARBA00025772"/>
    </source>
</evidence>
<comment type="caution">
    <text evidence="13">The sequence shown here is derived from an EMBL/GenBank/DDBJ whole genome shotgun (WGS) entry which is preliminary data.</text>
</comment>
<comment type="subcellular location">
    <subcellularLocation>
        <location evidence="1">Cell inner membrane</location>
        <topology evidence="1">Single-pass membrane protein</topology>
    </subcellularLocation>
</comment>
<keyword evidence="3" id="KW-1003">Cell membrane</keyword>
<keyword evidence="14" id="KW-1185">Reference proteome</keyword>
<dbReference type="AlphaFoldDB" id="A0A6L9MZ68"/>
<dbReference type="Gene3D" id="3.30.700.10">
    <property type="entry name" value="Glycoprotein, Type 4 Pilin"/>
    <property type="match status" value="1"/>
</dbReference>
<evidence type="ECO:0000256" key="6">
    <source>
        <dbReference type="ARBA" id="ARBA00022692"/>
    </source>
</evidence>
<evidence type="ECO:0000313" key="13">
    <source>
        <dbReference type="EMBL" id="NDW22990.1"/>
    </source>
</evidence>
<keyword evidence="7 11" id="KW-1133">Transmembrane helix</keyword>
<evidence type="ECO:0000256" key="2">
    <source>
        <dbReference type="ARBA" id="ARBA00021549"/>
    </source>
</evidence>